<reference evidence="2" key="1">
    <citation type="submission" date="2020-03" db="EMBL/GenBank/DDBJ databases">
        <authorList>
            <person name="Weist P."/>
        </authorList>
    </citation>
    <scope>NUCLEOTIDE SEQUENCE</scope>
</reference>
<evidence type="ECO:0000313" key="2">
    <source>
        <dbReference type="EMBL" id="CAB1441458.1"/>
    </source>
</evidence>
<organism evidence="2 3">
    <name type="scientific">Pleuronectes platessa</name>
    <name type="common">European plaice</name>
    <dbReference type="NCBI Taxonomy" id="8262"/>
    <lineage>
        <taxon>Eukaryota</taxon>
        <taxon>Metazoa</taxon>
        <taxon>Chordata</taxon>
        <taxon>Craniata</taxon>
        <taxon>Vertebrata</taxon>
        <taxon>Euteleostomi</taxon>
        <taxon>Actinopterygii</taxon>
        <taxon>Neopterygii</taxon>
        <taxon>Teleostei</taxon>
        <taxon>Neoteleostei</taxon>
        <taxon>Acanthomorphata</taxon>
        <taxon>Carangaria</taxon>
        <taxon>Pleuronectiformes</taxon>
        <taxon>Pleuronectoidei</taxon>
        <taxon>Pleuronectidae</taxon>
        <taxon>Pleuronectes</taxon>
    </lineage>
</organism>
<sequence length="122" mass="12759">MSNHRQAAHSHLSPGVGCGTGRSRHGARISSALLPLAGVNAAPVRALPVPGAVPSPDGHWCHWCLTALGILDQPCLVLTCTWALQHENPLMCFSSSSICCSSASSTLHLLLHLHPTCSPVTL</sequence>
<comment type="caution">
    <text evidence="2">The sequence shown here is derived from an EMBL/GenBank/DDBJ whole genome shotgun (WGS) entry which is preliminary data.</text>
</comment>
<keyword evidence="3" id="KW-1185">Reference proteome</keyword>
<protein>
    <submittedName>
        <fullName evidence="2">Uncharacterized protein</fullName>
    </submittedName>
</protein>
<evidence type="ECO:0000313" key="3">
    <source>
        <dbReference type="Proteomes" id="UP001153269"/>
    </source>
</evidence>
<evidence type="ECO:0000256" key="1">
    <source>
        <dbReference type="SAM" id="MobiDB-lite"/>
    </source>
</evidence>
<accession>A0A9N7V1W0</accession>
<feature type="region of interest" description="Disordered" evidence="1">
    <location>
        <begin position="1"/>
        <end position="23"/>
    </location>
</feature>
<dbReference type="EMBL" id="CADEAL010002646">
    <property type="protein sequence ID" value="CAB1441458.1"/>
    <property type="molecule type" value="Genomic_DNA"/>
</dbReference>
<dbReference type="AlphaFoldDB" id="A0A9N7V1W0"/>
<gene>
    <name evidence="2" type="ORF">PLEPLA_LOCUS29230</name>
</gene>
<dbReference type="Proteomes" id="UP001153269">
    <property type="component" value="Unassembled WGS sequence"/>
</dbReference>
<proteinExistence type="predicted"/>
<name>A0A9N7V1W0_PLEPL</name>